<gene>
    <name evidence="5" type="ORF">P0M35_07065</name>
</gene>
<dbReference type="InterPro" id="IPR044148">
    <property type="entry name" value="ALDH_GabD1-like"/>
</dbReference>
<dbReference type="InterPro" id="IPR016163">
    <property type="entry name" value="Ald_DH_C"/>
</dbReference>
<dbReference type="PANTHER" id="PTHR43217:SF1">
    <property type="entry name" value="SUCCINATE SEMIALDEHYDE DEHYDROGENASE [NAD(P)+] SAD"/>
    <property type="match status" value="1"/>
</dbReference>
<dbReference type="InterPro" id="IPR047110">
    <property type="entry name" value="GABD/Sad-like"/>
</dbReference>
<evidence type="ECO:0000256" key="3">
    <source>
        <dbReference type="ARBA" id="ARBA00023002"/>
    </source>
</evidence>
<evidence type="ECO:0000259" key="4">
    <source>
        <dbReference type="Pfam" id="PF00171"/>
    </source>
</evidence>
<dbReference type="FunFam" id="3.40.309.10:FF:000010">
    <property type="entry name" value="Gamma-aminobutyraldehyde dehydrogenase"/>
    <property type="match status" value="1"/>
</dbReference>
<dbReference type="GO" id="GO:0004030">
    <property type="term" value="F:aldehyde dehydrogenase [NAD(P)+] activity"/>
    <property type="evidence" value="ECO:0007669"/>
    <property type="project" value="InterPro"/>
</dbReference>
<dbReference type="Pfam" id="PF00171">
    <property type="entry name" value="Aldedh"/>
    <property type="match status" value="1"/>
</dbReference>
<dbReference type="AlphaFoldDB" id="A0AAE3P0L9"/>
<comment type="caution">
    <text evidence="5">The sequence shown here is derived from an EMBL/GenBank/DDBJ whole genome shotgun (WGS) entry which is preliminary data.</text>
</comment>
<comment type="similarity">
    <text evidence="1">Belongs to the aldehyde dehydrogenase family.</text>
</comment>
<dbReference type="PANTHER" id="PTHR43217">
    <property type="entry name" value="SUCCINATE SEMIALDEHYDE DEHYDROGENASE [NAD(P)+] SAD"/>
    <property type="match status" value="1"/>
</dbReference>
<dbReference type="RefSeq" id="WP_321535672.1">
    <property type="nucleotide sequence ID" value="NZ_JARGDL010000008.1"/>
</dbReference>
<keyword evidence="2" id="KW-0521">NADP</keyword>
<dbReference type="Gene3D" id="3.40.605.10">
    <property type="entry name" value="Aldehyde Dehydrogenase, Chain A, domain 1"/>
    <property type="match status" value="1"/>
</dbReference>
<dbReference type="FunFam" id="3.40.605.10:FF:000012">
    <property type="entry name" value="NAD-dependent succinate-semialdehyde dehydrogenase"/>
    <property type="match status" value="1"/>
</dbReference>
<evidence type="ECO:0000256" key="2">
    <source>
        <dbReference type="ARBA" id="ARBA00022857"/>
    </source>
</evidence>
<dbReference type="Proteomes" id="UP001221302">
    <property type="component" value="Unassembled WGS sequence"/>
</dbReference>
<keyword evidence="3" id="KW-0560">Oxidoreductase</keyword>
<dbReference type="CDD" id="cd07100">
    <property type="entry name" value="ALDH_SSADH1_GabD1"/>
    <property type="match status" value="1"/>
</dbReference>
<keyword evidence="6" id="KW-1185">Reference proteome</keyword>
<dbReference type="SUPFAM" id="SSF53720">
    <property type="entry name" value="ALDH-like"/>
    <property type="match status" value="1"/>
</dbReference>
<dbReference type="InterPro" id="IPR015590">
    <property type="entry name" value="Aldehyde_DH_dom"/>
</dbReference>
<reference evidence="5" key="1">
    <citation type="submission" date="2023-03" db="EMBL/GenBank/DDBJ databases">
        <title>Stygiobacter electus gen. nov., sp. nov., facultatively anaerobic thermotolerant bacterium of the class Ignavibacteria from a well of Yessentuki mineral water deposit.</title>
        <authorList>
            <person name="Podosokorskaya O.A."/>
            <person name="Elcheninov A.G."/>
            <person name="Petrova N.F."/>
            <person name="Zavarzina D.G."/>
            <person name="Kublanov I.V."/>
            <person name="Merkel A.Y."/>
        </authorList>
    </citation>
    <scope>NUCLEOTIDE SEQUENCE</scope>
    <source>
        <strain evidence="5">09-Me</strain>
    </source>
</reference>
<dbReference type="InterPro" id="IPR016160">
    <property type="entry name" value="Ald_DH_CS_CYS"/>
</dbReference>
<dbReference type="PROSITE" id="PS00070">
    <property type="entry name" value="ALDEHYDE_DEHYDR_CYS"/>
    <property type="match status" value="1"/>
</dbReference>
<name>A0AAE3P0L9_9BACT</name>
<sequence length="454" mass="50443">MAIQSINPSTGKLVKKFESYKNEKINELILKSNTAFQKWKNVSFDEKKKLMNNAAKYLRGNKLKLGETITIEMGKPIKQSISEVEKCAWVCEYYAENAESILRNEIVNTDARESYVQFDPLGIVLAVMPWNFPFWQVFRFAAPALMAGNVGLLKHASNVPQCSIEIEKVFIEAGFPENVFTNLLIESSQVKYVLENEKVKAATLTGSEYAGSVVAQTCGKLLKKTVLELGGSDPFIVLEDANLTEAAKTAVTARLINNGQSCIAAKRFIVVEKVFNEFTKLFVDEMKKIKIGDPLNEETDLGPIAREDLLYELESQVKKSVDAGAEILIGGEKINKEGFYFEPTIIANVDRSMPAYKEEIFGPVATLIKAKDENEAVQIANDSDFGLGASLWTNDLQKAKTLASKIESGSVFINGMVKSDPRLPFGGIKKSGYGRELSHYGIKEFVNIKTVWIK</sequence>
<feature type="domain" description="Aldehyde dehydrogenase" evidence="4">
    <location>
        <begin position="3"/>
        <end position="451"/>
    </location>
</feature>
<dbReference type="GO" id="GO:0004777">
    <property type="term" value="F:succinate-semialdehyde dehydrogenase (NAD+) activity"/>
    <property type="evidence" value="ECO:0007669"/>
    <property type="project" value="TreeGrafter"/>
</dbReference>
<dbReference type="InterPro" id="IPR016162">
    <property type="entry name" value="Ald_DH_N"/>
</dbReference>
<organism evidence="5 6">
    <name type="scientific">Stygiobacter electus</name>
    <dbReference type="NCBI Taxonomy" id="3032292"/>
    <lineage>
        <taxon>Bacteria</taxon>
        <taxon>Pseudomonadati</taxon>
        <taxon>Ignavibacteriota</taxon>
        <taxon>Ignavibacteria</taxon>
        <taxon>Ignavibacteriales</taxon>
        <taxon>Melioribacteraceae</taxon>
        <taxon>Stygiobacter</taxon>
    </lineage>
</organism>
<protein>
    <submittedName>
        <fullName evidence="5">NAD-dependent succinate-semialdehyde dehydrogenase</fullName>
    </submittedName>
</protein>
<proteinExistence type="inferred from homology"/>
<dbReference type="EMBL" id="JARGDL010000008">
    <property type="protein sequence ID" value="MDF1611904.1"/>
    <property type="molecule type" value="Genomic_DNA"/>
</dbReference>
<evidence type="ECO:0000313" key="5">
    <source>
        <dbReference type="EMBL" id="MDF1611904.1"/>
    </source>
</evidence>
<evidence type="ECO:0000313" key="6">
    <source>
        <dbReference type="Proteomes" id="UP001221302"/>
    </source>
</evidence>
<dbReference type="InterPro" id="IPR016161">
    <property type="entry name" value="Ald_DH/histidinol_DH"/>
</dbReference>
<dbReference type="Gene3D" id="3.40.309.10">
    <property type="entry name" value="Aldehyde Dehydrogenase, Chain A, domain 2"/>
    <property type="match status" value="1"/>
</dbReference>
<evidence type="ECO:0000256" key="1">
    <source>
        <dbReference type="ARBA" id="ARBA00009986"/>
    </source>
</evidence>
<accession>A0AAE3P0L9</accession>